<evidence type="ECO:0000256" key="1">
    <source>
        <dbReference type="PROSITE-ProRule" id="PRU00024"/>
    </source>
</evidence>
<evidence type="ECO:0000313" key="3">
    <source>
        <dbReference type="EMBL" id="KYQ92544.1"/>
    </source>
</evidence>
<reference evidence="3 4" key="1">
    <citation type="submission" date="2015-12" db="EMBL/GenBank/DDBJ databases">
        <title>Dictyostelia acquired genes for synthesis and detection of signals that induce cell-type specialization by lateral gene transfer from prokaryotes.</title>
        <authorList>
            <person name="Gloeckner G."/>
            <person name="Schaap P."/>
        </authorList>
    </citation>
    <scope>NUCLEOTIDE SEQUENCE [LARGE SCALE GENOMIC DNA]</scope>
    <source>
        <strain evidence="3 4">TK</strain>
    </source>
</reference>
<proteinExistence type="predicted"/>
<dbReference type="EMBL" id="LODT01000029">
    <property type="protein sequence ID" value="KYQ92544.1"/>
    <property type="molecule type" value="Genomic_DNA"/>
</dbReference>
<organism evidence="3 4">
    <name type="scientific">Tieghemostelium lacteum</name>
    <name type="common">Slime mold</name>
    <name type="synonym">Dictyostelium lacteum</name>
    <dbReference type="NCBI Taxonomy" id="361077"/>
    <lineage>
        <taxon>Eukaryota</taxon>
        <taxon>Amoebozoa</taxon>
        <taxon>Evosea</taxon>
        <taxon>Eumycetozoa</taxon>
        <taxon>Dictyostelia</taxon>
        <taxon>Dictyosteliales</taxon>
        <taxon>Raperosteliaceae</taxon>
        <taxon>Tieghemostelium</taxon>
    </lineage>
</organism>
<dbReference type="FunCoup" id="A0A151ZF99">
    <property type="interactions" value="27"/>
</dbReference>
<dbReference type="Gene3D" id="3.30.160.60">
    <property type="entry name" value="Classic Zinc Finger"/>
    <property type="match status" value="1"/>
</dbReference>
<comment type="caution">
    <text evidence="3">The sequence shown here is derived from an EMBL/GenBank/DDBJ whole genome shotgun (WGS) entry which is preliminary data.</text>
</comment>
<dbReference type="InterPro" id="IPR043136">
    <property type="entry name" value="B30.2/SPRY_sf"/>
</dbReference>
<name>A0A151ZF99_TIELA</name>
<keyword evidence="1" id="KW-0863">Zinc-finger</keyword>
<evidence type="ECO:0000259" key="2">
    <source>
        <dbReference type="PROSITE" id="PS50119"/>
    </source>
</evidence>
<dbReference type="GO" id="GO:0008270">
    <property type="term" value="F:zinc ion binding"/>
    <property type="evidence" value="ECO:0007669"/>
    <property type="project" value="UniProtKB-KW"/>
</dbReference>
<dbReference type="Proteomes" id="UP000076078">
    <property type="component" value="Unassembled WGS sequence"/>
</dbReference>
<dbReference type="AlphaFoldDB" id="A0A151ZF99"/>
<dbReference type="PROSITE" id="PS50119">
    <property type="entry name" value="ZF_BBOX"/>
    <property type="match status" value="1"/>
</dbReference>
<feature type="domain" description="B box-type" evidence="2">
    <location>
        <begin position="6"/>
        <end position="48"/>
    </location>
</feature>
<dbReference type="Pfam" id="PF00643">
    <property type="entry name" value="zf-B_box"/>
    <property type="match status" value="1"/>
</dbReference>
<dbReference type="InParanoid" id="A0A151ZF99"/>
<evidence type="ECO:0000313" key="4">
    <source>
        <dbReference type="Proteomes" id="UP000076078"/>
    </source>
</evidence>
<gene>
    <name evidence="3" type="ORF">DLAC_06535</name>
</gene>
<dbReference type="InterPro" id="IPR000315">
    <property type="entry name" value="Znf_B-box"/>
</dbReference>
<keyword evidence="1" id="KW-0479">Metal-binding</keyword>
<accession>A0A151ZF99</accession>
<protein>
    <recommendedName>
        <fullName evidence="2">B box-type domain-containing protein</fullName>
    </recommendedName>
</protein>
<keyword evidence="1" id="KW-0862">Zinc</keyword>
<dbReference type="OrthoDB" id="10044165at2759"/>
<dbReference type="Gene3D" id="2.60.120.920">
    <property type="match status" value="1"/>
</dbReference>
<dbReference type="SUPFAM" id="SSF57845">
    <property type="entry name" value="B-box zinc-binding domain"/>
    <property type="match status" value="1"/>
</dbReference>
<sequence>MIQNNNNVFKCEKSKHFKKITGYCTTCSKVTCNSCITETHQKHKVIDLDEVGAIYKNEHINRFNEQKENYKVMRKQIKDYFTSLHNELHINEVSVTKELDSHFNEKEDIYNINMLSFQEFENELKSSKQDIKEKELTSPDIYSLNLKLQNSALDKYLNYLTKKILKLTYDYQEMTFKSLSSKLVISKHKKTVTFKPDLNYDHNVSFTEQSYDSGIHCLRLRIDKINQNIHWIFLGVTNKLNSVAPTRSSGTYNNCTGISSWANSLDSSNPATGNLKADWVDGDIFSLIINCDEGTLKILKERTGEFELRTNVEKNTTTHFIVELYHPNNAVTILN</sequence>
<keyword evidence="4" id="KW-1185">Reference proteome</keyword>